<feature type="non-terminal residue" evidence="1">
    <location>
        <position position="1"/>
    </location>
</feature>
<name>A0A151IY07_9HYME</name>
<accession>A0A151IY07</accession>
<protein>
    <submittedName>
        <fullName evidence="1">Uncharacterized protein</fullName>
    </submittedName>
</protein>
<evidence type="ECO:0000313" key="2">
    <source>
        <dbReference type="Proteomes" id="UP000078492"/>
    </source>
</evidence>
<dbReference type="AlphaFoldDB" id="A0A151IY07"/>
<reference evidence="1 2" key="1">
    <citation type="submission" date="2015-09" db="EMBL/GenBank/DDBJ databases">
        <title>Trachymyrmex cornetzi WGS genome.</title>
        <authorList>
            <person name="Nygaard S."/>
            <person name="Hu H."/>
            <person name="Boomsma J."/>
            <person name="Zhang G."/>
        </authorList>
    </citation>
    <scope>NUCLEOTIDE SEQUENCE [LARGE SCALE GENOMIC DNA]</scope>
    <source>
        <strain evidence="1">Tcor2-1</strain>
        <tissue evidence="1">Whole body</tissue>
    </source>
</reference>
<gene>
    <name evidence="1" type="ORF">ALC57_14629</name>
</gene>
<organism evidence="1 2">
    <name type="scientific">Trachymyrmex cornetzi</name>
    <dbReference type="NCBI Taxonomy" id="471704"/>
    <lineage>
        <taxon>Eukaryota</taxon>
        <taxon>Metazoa</taxon>
        <taxon>Ecdysozoa</taxon>
        <taxon>Arthropoda</taxon>
        <taxon>Hexapoda</taxon>
        <taxon>Insecta</taxon>
        <taxon>Pterygota</taxon>
        <taxon>Neoptera</taxon>
        <taxon>Endopterygota</taxon>
        <taxon>Hymenoptera</taxon>
        <taxon>Apocrita</taxon>
        <taxon>Aculeata</taxon>
        <taxon>Formicoidea</taxon>
        <taxon>Formicidae</taxon>
        <taxon>Myrmicinae</taxon>
        <taxon>Trachymyrmex</taxon>
    </lineage>
</organism>
<dbReference type="EMBL" id="KQ980783">
    <property type="protein sequence ID" value="KYN13185.1"/>
    <property type="molecule type" value="Genomic_DNA"/>
</dbReference>
<evidence type="ECO:0000313" key="1">
    <source>
        <dbReference type="EMBL" id="KYN13185.1"/>
    </source>
</evidence>
<sequence length="319" mass="36268">IFELPHVLHLTLKNIKEINESCSRDIFDFLGSPLWNEILKNYTDNIVIPIFLFFDDFEINNPLGSHAGIHKLGAAYISIAGIPIKYEAALLSLMQNSEIQAYLLFLEYILDAFNASFQTEETKVHLLQSAAENLLKTVLKNVIKASLLNFVSMRTINPLLACNRLSPDQIMVAEACQDLLDRLNQEVQGEIVKSVYDNRLAFYDIAAKEIRNKLFVKDKFLSKLRIFEPILALQQEDLLLAPQEEQDKVEKSPSEDVKKLDETKAITQTQFMVLPSESSDVTQIYVLVKIDKQGQIQLLDNNGPIGRNYTESGQYENLT</sequence>
<proteinExistence type="predicted"/>
<dbReference type="Proteomes" id="UP000078492">
    <property type="component" value="Unassembled WGS sequence"/>
</dbReference>
<keyword evidence="2" id="KW-1185">Reference proteome</keyword>